<dbReference type="RefSeq" id="WP_144233959.1">
    <property type="nucleotide sequence ID" value="NZ_QMIF01000002.1"/>
</dbReference>
<comment type="caution">
    <text evidence="1">The sequence shown here is derived from an EMBL/GenBank/DDBJ whole genome shotgun (WGS) entry which is preliminary data.</text>
</comment>
<evidence type="ECO:0000313" key="1">
    <source>
        <dbReference type="EMBL" id="TVM35631.1"/>
    </source>
</evidence>
<dbReference type="AlphaFoldDB" id="A0A6P1ZIW3"/>
<gene>
    <name evidence="1" type="ORF">DQK91_02905</name>
</gene>
<protein>
    <submittedName>
        <fullName evidence="1">Uncharacterized protein</fullName>
    </submittedName>
</protein>
<dbReference type="EMBL" id="QMIF01000002">
    <property type="protein sequence ID" value="TVM35631.1"/>
    <property type="molecule type" value="Genomic_DNA"/>
</dbReference>
<accession>A0A6P1ZIW3</accession>
<organism evidence="1 2">
    <name type="scientific">Oceanidesulfovibrio marinus</name>
    <dbReference type="NCBI Taxonomy" id="370038"/>
    <lineage>
        <taxon>Bacteria</taxon>
        <taxon>Pseudomonadati</taxon>
        <taxon>Thermodesulfobacteriota</taxon>
        <taxon>Desulfovibrionia</taxon>
        <taxon>Desulfovibrionales</taxon>
        <taxon>Desulfovibrionaceae</taxon>
        <taxon>Oceanidesulfovibrio</taxon>
    </lineage>
</organism>
<sequence length="63" mass="7316">MDIMTTDNPKDERRRDAYAVQYHLDEDAAADMAAIVLDASRRTQFPTPEQVEAWEYGRQEVEV</sequence>
<reference evidence="1 2" key="1">
    <citation type="submission" date="2018-06" db="EMBL/GenBank/DDBJ databases">
        <title>Complete genome of Desulfovibrio marinus P48SEP.</title>
        <authorList>
            <person name="Crispim J.S."/>
            <person name="Vidigal P.M.P."/>
            <person name="Silva L.C.F."/>
            <person name="Araujo L.C."/>
            <person name="Laguardia C.N."/>
            <person name="Dias R.S."/>
            <person name="Sousa M.P."/>
            <person name="Paula S.O."/>
            <person name="Silva C."/>
        </authorList>
    </citation>
    <scope>NUCLEOTIDE SEQUENCE [LARGE SCALE GENOMIC DNA]</scope>
    <source>
        <strain evidence="1 2">P48SEP</strain>
    </source>
</reference>
<proteinExistence type="predicted"/>
<evidence type="ECO:0000313" key="2">
    <source>
        <dbReference type="Proteomes" id="UP000434052"/>
    </source>
</evidence>
<dbReference type="Proteomes" id="UP000434052">
    <property type="component" value="Unassembled WGS sequence"/>
</dbReference>
<name>A0A6P1ZIW3_9BACT</name>